<dbReference type="Gene3D" id="2.60.40.10">
    <property type="entry name" value="Immunoglobulins"/>
    <property type="match status" value="1"/>
</dbReference>
<dbReference type="PANTHER" id="PTHR34154">
    <property type="entry name" value="ALKALI-SENSITIVE LINKAGE PROTEIN 1"/>
    <property type="match status" value="1"/>
</dbReference>
<dbReference type="PANTHER" id="PTHR34154:SF3">
    <property type="entry name" value="ALKALI-SENSITIVE LINKAGE PROTEIN 1"/>
    <property type="match status" value="1"/>
</dbReference>
<dbReference type="Proteomes" id="UP000664144">
    <property type="component" value="Unassembled WGS sequence"/>
</dbReference>
<dbReference type="Pfam" id="PF11790">
    <property type="entry name" value="Glyco_hydro_cc"/>
    <property type="match status" value="1"/>
</dbReference>
<dbReference type="SUPFAM" id="SSF51445">
    <property type="entry name" value="(Trans)glycosidases"/>
    <property type="match status" value="1"/>
</dbReference>
<dbReference type="RefSeq" id="WP_206985121.1">
    <property type="nucleotide sequence ID" value="NZ_JAFLQZ010000009.1"/>
</dbReference>
<dbReference type="InterPro" id="IPR053183">
    <property type="entry name" value="ASL1"/>
</dbReference>
<dbReference type="Gene3D" id="2.60.20.10">
    <property type="entry name" value="Crystallins"/>
    <property type="match status" value="1"/>
</dbReference>
<feature type="signal peptide" evidence="1">
    <location>
        <begin position="1"/>
        <end position="33"/>
    </location>
</feature>
<reference evidence="4" key="1">
    <citation type="submission" date="2021-03" db="EMBL/GenBank/DDBJ databases">
        <authorList>
            <person name="Kim M.K."/>
        </authorList>
    </citation>
    <scope>NUCLEOTIDE SEQUENCE</scope>
    <source>
        <strain evidence="4">BT186</strain>
    </source>
</reference>
<feature type="domain" description="Secretion system C-terminal sorting" evidence="3">
    <location>
        <begin position="1170"/>
        <end position="1247"/>
    </location>
</feature>
<comment type="caution">
    <text evidence="4">The sequence shown here is derived from an EMBL/GenBank/DDBJ whole genome shotgun (WGS) entry which is preliminary data.</text>
</comment>
<dbReference type="EMBL" id="JAFLQZ010000009">
    <property type="protein sequence ID" value="MBO0359201.1"/>
    <property type="molecule type" value="Genomic_DNA"/>
</dbReference>
<dbReference type="InterPro" id="IPR013783">
    <property type="entry name" value="Ig-like_fold"/>
</dbReference>
<dbReference type="Gene3D" id="3.20.20.80">
    <property type="entry name" value="Glycosidases"/>
    <property type="match status" value="1"/>
</dbReference>
<dbReference type="NCBIfam" id="TIGR04183">
    <property type="entry name" value="Por_Secre_tail"/>
    <property type="match status" value="1"/>
</dbReference>
<accession>A0A939JBJ2</accession>
<keyword evidence="5" id="KW-1185">Reference proteome</keyword>
<organism evidence="4 5">
    <name type="scientific">Hymenobacter telluris</name>
    <dbReference type="NCBI Taxonomy" id="2816474"/>
    <lineage>
        <taxon>Bacteria</taxon>
        <taxon>Pseudomonadati</taxon>
        <taxon>Bacteroidota</taxon>
        <taxon>Cytophagia</taxon>
        <taxon>Cytophagales</taxon>
        <taxon>Hymenobacteraceae</taxon>
        <taxon>Hymenobacter</taxon>
    </lineage>
</organism>
<evidence type="ECO:0000256" key="1">
    <source>
        <dbReference type="SAM" id="SignalP"/>
    </source>
</evidence>
<gene>
    <name evidence="4" type="ORF">J0X19_14665</name>
</gene>
<evidence type="ECO:0000313" key="5">
    <source>
        <dbReference type="Proteomes" id="UP000664144"/>
    </source>
</evidence>
<sequence length="1250" mass="133034">MMTNFTSRWAPKRPPFTALLFLLGWLSASAGFAQSGSDLTAAWLGTVDQANLQVTNLPANGRVVQLTSATRVAAGATFRVLTSGGQVAAKQALLTTDMALEVRSAGGDVTTYDLELGAVLPVTTVSGATSTVTSLNNQILNISGNSEYHVSASVEPLAGSVLNLQSEDVWLYFEGIRPSVFSKRYLPHILVNGQRAQPDTTVRLVQYLQGCVLISQPATYQPLTAFTAGNFGGSSQSLGLYTFYKTTELGQLNNAIASFRLKKGYMVTFAENDNGTGASKVYIADNEDVEINQLPATLQGKISFVRVLPWRWVHKKGWTNGYNLADTLRCSWNYNWNNNGNSTLDQEYVPIRQTQWWPSYSGTSAKRNVTHYLGFNEPNGADQANMTVKQALAEWPNLMQTGLRLGSPAPTDGGTGWLYQFMDKADSAGYRVDFVAVHFYRGCNSARQYYDFLKAIHDRTGRPIWITEWNNGANWTTSTSCPKPTYAEQALKIQQFLTMLDTTSFVERYSLYEWVQDTRQMFYNTNPISLTPAGVVYRDKVSPMAYNPNLRIPTPPPAVPFGPGNLAVVRYGSTTTSQSGTLPIFLDEYTTSGTLVRSIPLPTAGRGANFGIVGSLRTGNGDGPIGVSPDRSKIALAGFNLGVGNTNPNGSTAARVVAVLDAQGNVDTHTAFSDGGGQPLRSALVTTTGAYIAYGANNLGLRYQPIRPAVASATARTSTEIFKTISPKKLTTFDNDLYFSSSTTTSAKVMKLAGMPTTATAPAALPGVPLPTATSQPSGMVLFDMDPTVPGPDLLYYIDEISAPVLNKYSFNGTTWTSRGSFVISSLTDNTVRDLTGSLVKGVPTLFAVTYTSLAKFTDAAGYTSPLAATQTTLLNAATTTGTYAYRGVSFAPGTQDTLVARVPQTITFNAMPAKELGTADFEAGATASSNLPIRYTSSDTTVAKIVGGQIRMVGVGTTTITAAQEGATAYLPAAAVTQLLTVVDTTAPNVLAAGLEAELDENGTRTLEAADIDYGSTDGGTGVTSITLNKTRFTCANMGANNVTLTVTDKAGNTATETVTVMITDKMAPVVKAAGLAVTLQNGTRTLVAADVDYGSTDNCGVASMSISPSTFTCANVGANDVTLTVTDNAGNVSRQTVTVLVRADATCTTPARPLASRPAATERHALQVYPNPAREQATLSFEAEQAGPAQVLVYNALGKVVATLYAGPVQAQQHYRFTLDGHALPAGVYTCRLLLAGKTQTQRLVLLK</sequence>
<keyword evidence="1" id="KW-0732">Signal</keyword>
<dbReference type="Gene3D" id="2.60.40.1080">
    <property type="match status" value="1"/>
</dbReference>
<evidence type="ECO:0000259" key="3">
    <source>
        <dbReference type="Pfam" id="PF18962"/>
    </source>
</evidence>
<feature type="chain" id="PRO_5037922471" evidence="1">
    <location>
        <begin position="34"/>
        <end position="1250"/>
    </location>
</feature>
<dbReference type="GO" id="GO:0071966">
    <property type="term" value="P:fungal-type cell wall polysaccharide metabolic process"/>
    <property type="evidence" value="ECO:0007669"/>
    <property type="project" value="TreeGrafter"/>
</dbReference>
<dbReference type="Pfam" id="PF18962">
    <property type="entry name" value="Por_Secre_tail"/>
    <property type="match status" value="1"/>
</dbReference>
<proteinExistence type="predicted"/>
<dbReference type="InterPro" id="IPR017853">
    <property type="entry name" value="GH"/>
</dbReference>
<evidence type="ECO:0000259" key="2">
    <source>
        <dbReference type="Pfam" id="PF11790"/>
    </source>
</evidence>
<name>A0A939JBJ2_9BACT</name>
<feature type="domain" description="Asl1-like glycosyl hydrolase catalytic" evidence="2">
    <location>
        <begin position="326"/>
        <end position="537"/>
    </location>
</feature>
<protein>
    <submittedName>
        <fullName evidence="4">T9SS type A sorting domain-containing protein</fullName>
    </submittedName>
</protein>
<dbReference type="InterPro" id="IPR026444">
    <property type="entry name" value="Secre_tail"/>
</dbReference>
<evidence type="ECO:0000313" key="4">
    <source>
        <dbReference type="EMBL" id="MBO0359201.1"/>
    </source>
</evidence>
<dbReference type="InterPro" id="IPR024655">
    <property type="entry name" value="Asl1_glyco_hydro_catalytic"/>
</dbReference>
<dbReference type="AlphaFoldDB" id="A0A939JBJ2"/>